<dbReference type="Proteomes" id="UP000249008">
    <property type="component" value="Chromosome 1"/>
</dbReference>
<sequence length="57" mass="6652">MEKRDLNISFSKSGAGNLSPKLTLPKKWTDKMNITLDDRKVEVEFREDTSEIIIRKK</sequence>
<organism evidence="1 2">
    <name type="scientific">Fusobacterium ulcerans</name>
    <dbReference type="NCBI Taxonomy" id="861"/>
    <lineage>
        <taxon>Bacteria</taxon>
        <taxon>Fusobacteriati</taxon>
        <taxon>Fusobacteriota</taxon>
        <taxon>Fusobacteriia</taxon>
        <taxon>Fusobacteriales</taxon>
        <taxon>Fusobacteriaceae</taxon>
        <taxon>Fusobacterium</taxon>
    </lineage>
</organism>
<evidence type="ECO:0008006" key="3">
    <source>
        <dbReference type="Google" id="ProtNLM"/>
    </source>
</evidence>
<reference evidence="1 2" key="1">
    <citation type="submission" date="2018-06" db="EMBL/GenBank/DDBJ databases">
        <authorList>
            <consortium name="Pathogen Informatics"/>
            <person name="Doyle S."/>
        </authorList>
    </citation>
    <scope>NUCLEOTIDE SEQUENCE [LARGE SCALE GENOMIC DNA]</scope>
    <source>
        <strain evidence="1 2">NCTC12112</strain>
    </source>
</reference>
<proteinExistence type="predicted"/>
<protein>
    <recommendedName>
        <fullName evidence="3">AbrB/MazE/SpoVT family DNA-binding domain-containing protein</fullName>
    </recommendedName>
</protein>
<accession>A0AAX2JAN2</accession>
<evidence type="ECO:0000313" key="1">
    <source>
        <dbReference type="EMBL" id="SQJ03948.1"/>
    </source>
</evidence>
<evidence type="ECO:0000313" key="2">
    <source>
        <dbReference type="Proteomes" id="UP000249008"/>
    </source>
</evidence>
<dbReference type="GeneID" id="78456407"/>
<dbReference type="RefSeq" id="WP_005980023.1">
    <property type="nucleotide sequence ID" value="NZ_CABKNW010000004.1"/>
</dbReference>
<dbReference type="AlphaFoldDB" id="A0AAX2JAN2"/>
<name>A0AAX2JAN2_9FUSO</name>
<dbReference type="EMBL" id="LS483487">
    <property type="protein sequence ID" value="SQJ03948.1"/>
    <property type="molecule type" value="Genomic_DNA"/>
</dbReference>
<gene>
    <name evidence="1" type="ORF">NCTC12112_01711</name>
</gene>